<name>A0ABW4Y591_9GAMM</name>
<keyword evidence="2" id="KW-1185">Reference proteome</keyword>
<dbReference type="EMBL" id="JBHUHX010000011">
    <property type="protein sequence ID" value="MFD2111346.1"/>
    <property type="molecule type" value="Genomic_DNA"/>
</dbReference>
<gene>
    <name evidence="1" type="ORF">ACFSJC_05780</name>
</gene>
<protein>
    <submittedName>
        <fullName evidence="1">Uncharacterized protein</fullName>
    </submittedName>
</protein>
<accession>A0ABW4Y591</accession>
<sequence length="133" mass="15208">MLAQEVASVYLHNYNEGNIDYNSIDKNPPANIAAIISSFRGGKTYSYLNKLRNVLQHRRLPLMVTMGEFETVHLGSIRPIDVNSFATVYLPDNPYDDPDMIDSANGIELFGFLKLAYEEIENHIFEIYEQLHP</sequence>
<dbReference type="RefSeq" id="WP_386024513.1">
    <property type="nucleotide sequence ID" value="NZ_JBHUHX010000011.1"/>
</dbReference>
<evidence type="ECO:0000313" key="1">
    <source>
        <dbReference type="EMBL" id="MFD2111346.1"/>
    </source>
</evidence>
<comment type="caution">
    <text evidence="1">The sequence shown here is derived from an EMBL/GenBank/DDBJ whole genome shotgun (WGS) entry which is preliminary data.</text>
</comment>
<proteinExistence type="predicted"/>
<dbReference type="Proteomes" id="UP001597337">
    <property type="component" value="Unassembled WGS sequence"/>
</dbReference>
<evidence type="ECO:0000313" key="2">
    <source>
        <dbReference type="Proteomes" id="UP001597337"/>
    </source>
</evidence>
<organism evidence="1 2">
    <name type="scientific">Thiorhodococcus fuscus</name>
    <dbReference type="NCBI Taxonomy" id="527200"/>
    <lineage>
        <taxon>Bacteria</taxon>
        <taxon>Pseudomonadati</taxon>
        <taxon>Pseudomonadota</taxon>
        <taxon>Gammaproteobacteria</taxon>
        <taxon>Chromatiales</taxon>
        <taxon>Chromatiaceae</taxon>
        <taxon>Thiorhodococcus</taxon>
    </lineage>
</organism>
<reference evidence="2" key="1">
    <citation type="journal article" date="2019" name="Int. J. Syst. Evol. Microbiol.">
        <title>The Global Catalogue of Microorganisms (GCM) 10K type strain sequencing project: providing services to taxonomists for standard genome sequencing and annotation.</title>
        <authorList>
            <consortium name="The Broad Institute Genomics Platform"/>
            <consortium name="The Broad Institute Genome Sequencing Center for Infectious Disease"/>
            <person name="Wu L."/>
            <person name="Ma J."/>
        </authorList>
    </citation>
    <scope>NUCLEOTIDE SEQUENCE [LARGE SCALE GENOMIC DNA]</scope>
    <source>
        <strain evidence="2">KACC 12597</strain>
    </source>
</reference>